<organism evidence="1 2">
    <name type="scientific">Sphaeroforma arctica JP610</name>
    <dbReference type="NCBI Taxonomy" id="667725"/>
    <lineage>
        <taxon>Eukaryota</taxon>
        <taxon>Ichthyosporea</taxon>
        <taxon>Ichthyophonida</taxon>
        <taxon>Sphaeroforma</taxon>
    </lineage>
</organism>
<gene>
    <name evidence="1" type="ORF">SARC_11807</name>
</gene>
<proteinExistence type="predicted"/>
<dbReference type="Proteomes" id="UP000054560">
    <property type="component" value="Unassembled WGS sequence"/>
</dbReference>
<dbReference type="RefSeq" id="XP_014149577.1">
    <property type="nucleotide sequence ID" value="XM_014294102.1"/>
</dbReference>
<evidence type="ECO:0000313" key="1">
    <source>
        <dbReference type="EMBL" id="KNC75675.1"/>
    </source>
</evidence>
<accession>A0A0L0FG01</accession>
<feature type="non-terminal residue" evidence="1">
    <location>
        <position position="1"/>
    </location>
</feature>
<sequence>ILALGAVVNSETIKREIATDVQRVLISHFQTKLTELSISSEQFLDCFENTPGMPDITKKPSGRIDRIKFMIYWKQKIGESFDVLSHSVVEKASAFITSKVLKPILSTCQPALAIQRFSGVPIFLPTLLSDLFKRE</sequence>
<evidence type="ECO:0000313" key="2">
    <source>
        <dbReference type="Proteomes" id="UP000054560"/>
    </source>
</evidence>
<protein>
    <submittedName>
        <fullName evidence="1">Uncharacterized protein</fullName>
    </submittedName>
</protein>
<dbReference type="AlphaFoldDB" id="A0A0L0FG01"/>
<keyword evidence="2" id="KW-1185">Reference proteome</keyword>
<dbReference type="GeneID" id="25912311"/>
<dbReference type="EMBL" id="KQ243483">
    <property type="protein sequence ID" value="KNC75675.1"/>
    <property type="molecule type" value="Genomic_DNA"/>
</dbReference>
<reference evidence="1 2" key="1">
    <citation type="submission" date="2011-02" db="EMBL/GenBank/DDBJ databases">
        <title>The Genome Sequence of Sphaeroforma arctica JP610.</title>
        <authorList>
            <consortium name="The Broad Institute Genome Sequencing Platform"/>
            <person name="Russ C."/>
            <person name="Cuomo C."/>
            <person name="Young S.K."/>
            <person name="Zeng Q."/>
            <person name="Gargeya S."/>
            <person name="Alvarado L."/>
            <person name="Berlin A."/>
            <person name="Chapman S.B."/>
            <person name="Chen Z."/>
            <person name="Freedman E."/>
            <person name="Gellesch M."/>
            <person name="Goldberg J."/>
            <person name="Griggs A."/>
            <person name="Gujja S."/>
            <person name="Heilman E."/>
            <person name="Heiman D."/>
            <person name="Howarth C."/>
            <person name="Mehta T."/>
            <person name="Neiman D."/>
            <person name="Pearson M."/>
            <person name="Roberts A."/>
            <person name="Saif S."/>
            <person name="Shea T."/>
            <person name="Shenoy N."/>
            <person name="Sisk P."/>
            <person name="Stolte C."/>
            <person name="Sykes S."/>
            <person name="White J."/>
            <person name="Yandava C."/>
            <person name="Burger G."/>
            <person name="Gray M.W."/>
            <person name="Holland P.W.H."/>
            <person name="King N."/>
            <person name="Lang F.B.F."/>
            <person name="Roger A.J."/>
            <person name="Ruiz-Trillo I."/>
            <person name="Haas B."/>
            <person name="Nusbaum C."/>
            <person name="Birren B."/>
        </authorList>
    </citation>
    <scope>NUCLEOTIDE SEQUENCE [LARGE SCALE GENOMIC DNA]</scope>
    <source>
        <strain evidence="1 2">JP610</strain>
    </source>
</reference>
<name>A0A0L0FG01_9EUKA</name>